<evidence type="ECO:0000313" key="2">
    <source>
        <dbReference type="EMBL" id="MFD2117721.1"/>
    </source>
</evidence>
<reference evidence="3" key="1">
    <citation type="journal article" date="2019" name="Int. J. Syst. Evol. Microbiol.">
        <title>The Global Catalogue of Microorganisms (GCM) 10K type strain sequencing project: providing services to taxonomists for standard genome sequencing and annotation.</title>
        <authorList>
            <consortium name="The Broad Institute Genomics Platform"/>
            <consortium name="The Broad Institute Genome Sequencing Center for Infectious Disease"/>
            <person name="Wu L."/>
            <person name="Ma J."/>
        </authorList>
    </citation>
    <scope>NUCLEOTIDE SEQUENCE [LARGE SCALE GENOMIC DNA]</scope>
    <source>
        <strain evidence="3">GH52</strain>
    </source>
</reference>
<keyword evidence="3" id="KW-1185">Reference proteome</keyword>
<feature type="domain" description="Cthe-2314-like HEPN" evidence="1">
    <location>
        <begin position="56"/>
        <end position="235"/>
    </location>
</feature>
<comment type="caution">
    <text evidence="2">The sequence shown here is derived from an EMBL/GenBank/DDBJ whole genome shotgun (WGS) entry which is preliminary data.</text>
</comment>
<dbReference type="Proteomes" id="UP001597362">
    <property type="component" value="Unassembled WGS sequence"/>
</dbReference>
<dbReference type="RefSeq" id="WP_377774967.1">
    <property type="nucleotide sequence ID" value="NZ_JBHUHO010000046.1"/>
</dbReference>
<evidence type="ECO:0000313" key="3">
    <source>
        <dbReference type="Proteomes" id="UP001597362"/>
    </source>
</evidence>
<name>A0ABW4YPR1_9BACL</name>
<organism evidence="2 3">
    <name type="scientific">Paenibacillus yanchengensis</name>
    <dbReference type="NCBI Taxonomy" id="2035833"/>
    <lineage>
        <taxon>Bacteria</taxon>
        <taxon>Bacillati</taxon>
        <taxon>Bacillota</taxon>
        <taxon>Bacilli</taxon>
        <taxon>Bacillales</taxon>
        <taxon>Paenibacillaceae</taxon>
        <taxon>Paenibacillus</taxon>
    </lineage>
</organism>
<dbReference type="InterPro" id="IPR041394">
    <property type="entry name" value="HEPN_Cthe2314"/>
</dbReference>
<protein>
    <submittedName>
        <fullName evidence="2">Cthe_2314 family HEPN domain-containing protein</fullName>
    </submittedName>
</protein>
<sequence>MLRFLFDEQQAVSNQLKPAYEVIDRFGQLIKAQLAEINDGEQEQLKKRRMYEISAKGLRAALDELEQSHYVAQKLHSTISAKTLQEMSSEERISYDRYVYFDKNGFIRVFSLLDKLGTFLNEMLHLQTERVKPHFSYFTVLRHMRHKQVHMVLTNPLNESKEKYKESVKRLRKRRNTEIHYMNSEMQDDYIRSQRLYGDEYELHNLPLENLQQQVMDLQEGLTMATEALQLVFAYGCQLVNKKQL</sequence>
<evidence type="ECO:0000259" key="1">
    <source>
        <dbReference type="Pfam" id="PF18730"/>
    </source>
</evidence>
<dbReference type="EMBL" id="JBHUHO010000046">
    <property type="protein sequence ID" value="MFD2117721.1"/>
    <property type="molecule type" value="Genomic_DNA"/>
</dbReference>
<gene>
    <name evidence="2" type="ORF">ACFSJH_18485</name>
</gene>
<dbReference type="Pfam" id="PF18730">
    <property type="entry name" value="HEPN_Cthe2314"/>
    <property type="match status" value="1"/>
</dbReference>
<accession>A0ABW4YPR1</accession>
<proteinExistence type="predicted"/>